<keyword evidence="6 11" id="KW-0418">Kinase</keyword>
<comment type="caution">
    <text evidence="11">The sequence shown here is derived from an EMBL/GenBank/DDBJ whole genome shotgun (WGS) entry which is preliminary data.</text>
</comment>
<dbReference type="GO" id="GO:0005829">
    <property type="term" value="C:cytosol"/>
    <property type="evidence" value="ECO:0007669"/>
    <property type="project" value="TreeGrafter"/>
</dbReference>
<feature type="domain" description="Guanylate kinase-like" evidence="10">
    <location>
        <begin position="109"/>
        <end position="303"/>
    </location>
</feature>
<dbReference type="EMBL" id="JAKLMC020000005">
    <property type="protein sequence ID" value="KAK5955936.1"/>
    <property type="molecule type" value="Genomic_DNA"/>
</dbReference>
<dbReference type="SUPFAM" id="SSF52540">
    <property type="entry name" value="P-loop containing nucleoside triphosphate hydrolases"/>
    <property type="match status" value="1"/>
</dbReference>
<reference evidence="11 12" key="1">
    <citation type="submission" date="2022-12" db="EMBL/GenBank/DDBJ databases">
        <title>Genomic features and morphological characterization of a novel Knufia sp. strain isolated from spacecraft assembly facility.</title>
        <authorList>
            <person name="Teixeira M."/>
            <person name="Chander A.M."/>
            <person name="Stajich J.E."/>
            <person name="Venkateswaran K."/>
        </authorList>
    </citation>
    <scope>NUCLEOTIDE SEQUENCE [LARGE SCALE GENOMIC DNA]</scope>
    <source>
        <strain evidence="11 12">FJI-L2-BK-P2</strain>
    </source>
</reference>
<keyword evidence="5" id="KW-0547">Nucleotide-binding</keyword>
<dbReference type="CDD" id="cd00071">
    <property type="entry name" value="GMPK"/>
    <property type="match status" value="1"/>
</dbReference>
<dbReference type="GO" id="GO:0005524">
    <property type="term" value="F:ATP binding"/>
    <property type="evidence" value="ECO:0007669"/>
    <property type="project" value="UniProtKB-KW"/>
</dbReference>
<dbReference type="NCBIfam" id="TIGR03263">
    <property type="entry name" value="guanyl_kin"/>
    <property type="match status" value="1"/>
</dbReference>
<dbReference type="Proteomes" id="UP001316803">
    <property type="component" value="Unassembled WGS sequence"/>
</dbReference>
<dbReference type="FunFam" id="3.40.50.300:FF:000776">
    <property type="entry name" value="Guanylate kinase 2"/>
    <property type="match status" value="1"/>
</dbReference>
<evidence type="ECO:0000313" key="11">
    <source>
        <dbReference type="EMBL" id="KAK5955936.1"/>
    </source>
</evidence>
<evidence type="ECO:0000256" key="4">
    <source>
        <dbReference type="ARBA" id="ARBA00022679"/>
    </source>
</evidence>
<feature type="region of interest" description="Disordered" evidence="9">
    <location>
        <begin position="1"/>
        <end position="119"/>
    </location>
</feature>
<comment type="similarity">
    <text evidence="1">Belongs to the guanylate kinase family.</text>
</comment>
<organism evidence="11 12">
    <name type="scientific">Knufia fluminis</name>
    <dbReference type="NCBI Taxonomy" id="191047"/>
    <lineage>
        <taxon>Eukaryota</taxon>
        <taxon>Fungi</taxon>
        <taxon>Dikarya</taxon>
        <taxon>Ascomycota</taxon>
        <taxon>Pezizomycotina</taxon>
        <taxon>Eurotiomycetes</taxon>
        <taxon>Chaetothyriomycetidae</taxon>
        <taxon>Chaetothyriales</taxon>
        <taxon>Trichomeriaceae</taxon>
        <taxon>Knufia</taxon>
    </lineage>
</organism>
<keyword evidence="7" id="KW-0067">ATP-binding</keyword>
<keyword evidence="12" id="KW-1185">Reference proteome</keyword>
<keyword evidence="4 11" id="KW-0808">Transferase</keyword>
<dbReference type="AlphaFoldDB" id="A0AAN8EXN6"/>
<evidence type="ECO:0000256" key="7">
    <source>
        <dbReference type="ARBA" id="ARBA00022840"/>
    </source>
</evidence>
<evidence type="ECO:0000256" key="8">
    <source>
        <dbReference type="ARBA" id="ARBA00030128"/>
    </source>
</evidence>
<protein>
    <recommendedName>
        <fullName evidence="3">Guanylate kinase</fullName>
        <ecNumber evidence="2">2.7.4.8</ecNumber>
    </recommendedName>
    <alternativeName>
        <fullName evidence="8">GMP kinase</fullName>
    </alternativeName>
</protein>
<evidence type="ECO:0000256" key="1">
    <source>
        <dbReference type="ARBA" id="ARBA00005790"/>
    </source>
</evidence>
<dbReference type="InterPro" id="IPR008145">
    <property type="entry name" value="GK/Ca_channel_bsu"/>
</dbReference>
<proteinExistence type="inferred from homology"/>
<evidence type="ECO:0000256" key="5">
    <source>
        <dbReference type="ARBA" id="ARBA00022741"/>
    </source>
</evidence>
<sequence length="310" mass="32974">MPPTDPAKSVPNTTAGLGSPSPHPGVSPAAAAALNDGTEDPTNLDSPSAPIAKPAPEKSDAAATEYAPPHMAGIAPGVSPSAAAALSDGTEDPTLSEDPPTSTTTTTPSRPIVFSGPSGTGKSTLLKKLFAAHPSHFGFSVSHTTRSPRPGEIDGVHYHFTTPDTFQSMIHNHEFEEHAKFGGNYYGSSRAAVQAVAQGRGKDMDGNEASGNRICVFDIEMEGVKQLKQSALNPRICFIQPPDVDTLEERLRGRGTDSEDAIQKRLAQAKNEIEYCRTEGRGDKVVVNDDLDRAFRDLDEWVMKDLTSQN</sequence>
<dbReference type="Gene3D" id="3.40.50.300">
    <property type="entry name" value="P-loop containing nucleotide triphosphate hydrolases"/>
    <property type="match status" value="1"/>
</dbReference>
<dbReference type="PANTHER" id="PTHR23117:SF13">
    <property type="entry name" value="GUANYLATE KINASE"/>
    <property type="match status" value="1"/>
</dbReference>
<dbReference type="EC" id="2.7.4.8" evidence="2"/>
<evidence type="ECO:0000256" key="6">
    <source>
        <dbReference type="ARBA" id="ARBA00022777"/>
    </source>
</evidence>
<dbReference type="Pfam" id="PF00625">
    <property type="entry name" value="Guanylate_kin"/>
    <property type="match status" value="1"/>
</dbReference>
<dbReference type="InterPro" id="IPR027417">
    <property type="entry name" value="P-loop_NTPase"/>
</dbReference>
<dbReference type="PROSITE" id="PS50052">
    <property type="entry name" value="GUANYLATE_KINASE_2"/>
    <property type="match status" value="1"/>
</dbReference>
<evidence type="ECO:0000256" key="3">
    <source>
        <dbReference type="ARBA" id="ARBA00016296"/>
    </source>
</evidence>
<feature type="compositionally biased region" description="Low complexity" evidence="9">
    <location>
        <begin position="96"/>
        <end position="111"/>
    </location>
</feature>
<evidence type="ECO:0000256" key="9">
    <source>
        <dbReference type="SAM" id="MobiDB-lite"/>
    </source>
</evidence>
<gene>
    <name evidence="11" type="primary">GUK1</name>
    <name evidence="11" type="ORF">OHC33_002509</name>
</gene>
<evidence type="ECO:0000256" key="2">
    <source>
        <dbReference type="ARBA" id="ARBA00012961"/>
    </source>
</evidence>
<dbReference type="InterPro" id="IPR017665">
    <property type="entry name" value="Guanylate_kinase"/>
</dbReference>
<dbReference type="SMART" id="SM00072">
    <property type="entry name" value="GuKc"/>
    <property type="match status" value="1"/>
</dbReference>
<dbReference type="InterPro" id="IPR008144">
    <property type="entry name" value="Guanylate_kin-like_dom"/>
</dbReference>
<evidence type="ECO:0000313" key="12">
    <source>
        <dbReference type="Proteomes" id="UP001316803"/>
    </source>
</evidence>
<name>A0AAN8EXN6_9EURO</name>
<dbReference type="InterPro" id="IPR020590">
    <property type="entry name" value="Guanylate_kinase_CS"/>
</dbReference>
<dbReference type="PROSITE" id="PS00856">
    <property type="entry name" value="GUANYLATE_KINASE_1"/>
    <property type="match status" value="1"/>
</dbReference>
<dbReference type="GO" id="GO:0004385">
    <property type="term" value="F:GMP kinase activity"/>
    <property type="evidence" value="ECO:0007669"/>
    <property type="project" value="UniProtKB-EC"/>
</dbReference>
<evidence type="ECO:0000259" key="10">
    <source>
        <dbReference type="PROSITE" id="PS50052"/>
    </source>
</evidence>
<dbReference type="PANTHER" id="PTHR23117">
    <property type="entry name" value="GUANYLATE KINASE-RELATED"/>
    <property type="match status" value="1"/>
</dbReference>
<dbReference type="FunFam" id="3.30.63.10:FF:000002">
    <property type="entry name" value="Guanylate kinase 1"/>
    <property type="match status" value="1"/>
</dbReference>
<accession>A0AAN8EXN6</accession>